<dbReference type="AlphaFoldDB" id="A0AAV7HPT9"/>
<reference evidence="1 2" key="1">
    <citation type="journal article" date="2021" name="J. Hered.">
        <title>A chromosome-level genome assembly of the parasitoid wasp, Cotesia glomerata (Hymenoptera: Braconidae).</title>
        <authorList>
            <person name="Pinto B.J."/>
            <person name="Weis J.J."/>
            <person name="Gamble T."/>
            <person name="Ode P.J."/>
            <person name="Paul R."/>
            <person name="Zaspel J.M."/>
        </authorList>
    </citation>
    <scope>NUCLEOTIDE SEQUENCE [LARGE SCALE GENOMIC DNA]</scope>
    <source>
        <strain evidence="1">CgM1</strain>
    </source>
</reference>
<sequence length="104" mass="12492">MEEIQGQRRGTTIFTYRGFQYHQDRRYPRFPGDNERFVCASRSSHYHCLAVLWRNPQTRHMELHGGHDHRRPTSHIVRPAIQQLQQRALENDDLPNNIVNQVFR</sequence>
<name>A0AAV7HPT9_COTGL</name>
<keyword evidence="2" id="KW-1185">Reference proteome</keyword>
<dbReference type="EMBL" id="JAHXZJ010003145">
    <property type="protein sequence ID" value="KAH0533516.1"/>
    <property type="molecule type" value="Genomic_DNA"/>
</dbReference>
<protein>
    <submittedName>
        <fullName evidence="1">Uncharacterized protein</fullName>
    </submittedName>
</protein>
<accession>A0AAV7HPT9</accession>
<evidence type="ECO:0000313" key="2">
    <source>
        <dbReference type="Proteomes" id="UP000826195"/>
    </source>
</evidence>
<dbReference type="Gene3D" id="2.20.25.240">
    <property type="match status" value="1"/>
</dbReference>
<dbReference type="Proteomes" id="UP000826195">
    <property type="component" value="Unassembled WGS sequence"/>
</dbReference>
<proteinExistence type="predicted"/>
<feature type="non-terminal residue" evidence="1">
    <location>
        <position position="104"/>
    </location>
</feature>
<gene>
    <name evidence="1" type="ORF">KQX54_000233</name>
</gene>
<evidence type="ECO:0000313" key="1">
    <source>
        <dbReference type="EMBL" id="KAH0533516.1"/>
    </source>
</evidence>
<organism evidence="1 2">
    <name type="scientific">Cotesia glomerata</name>
    <name type="common">Lepidopteran parasitic wasp</name>
    <name type="synonym">Apanteles glomeratus</name>
    <dbReference type="NCBI Taxonomy" id="32391"/>
    <lineage>
        <taxon>Eukaryota</taxon>
        <taxon>Metazoa</taxon>
        <taxon>Ecdysozoa</taxon>
        <taxon>Arthropoda</taxon>
        <taxon>Hexapoda</taxon>
        <taxon>Insecta</taxon>
        <taxon>Pterygota</taxon>
        <taxon>Neoptera</taxon>
        <taxon>Endopterygota</taxon>
        <taxon>Hymenoptera</taxon>
        <taxon>Apocrita</taxon>
        <taxon>Ichneumonoidea</taxon>
        <taxon>Braconidae</taxon>
        <taxon>Microgastrinae</taxon>
        <taxon>Cotesia</taxon>
    </lineage>
</organism>
<comment type="caution">
    <text evidence="1">The sequence shown here is derived from an EMBL/GenBank/DDBJ whole genome shotgun (WGS) entry which is preliminary data.</text>
</comment>